<keyword evidence="2" id="KW-1185">Reference proteome</keyword>
<organism evidence="1 2">
    <name type="scientific">Globisporangium ultimum (strain ATCC 200006 / CBS 805.95 / DAOM BR144)</name>
    <name type="common">Pythium ultimum</name>
    <dbReference type="NCBI Taxonomy" id="431595"/>
    <lineage>
        <taxon>Eukaryota</taxon>
        <taxon>Sar</taxon>
        <taxon>Stramenopiles</taxon>
        <taxon>Oomycota</taxon>
        <taxon>Peronosporomycetes</taxon>
        <taxon>Pythiales</taxon>
        <taxon>Pythiaceae</taxon>
        <taxon>Globisporangium</taxon>
    </lineage>
</organism>
<dbReference type="Proteomes" id="UP000019132">
    <property type="component" value="Unassembled WGS sequence"/>
</dbReference>
<dbReference type="VEuPathDB" id="FungiDB:PYU1_G012737"/>
<evidence type="ECO:0000313" key="1">
    <source>
        <dbReference type="EnsemblProtists" id="PYU1_T012763"/>
    </source>
</evidence>
<dbReference type="eggNOG" id="ENOG502QW79">
    <property type="taxonomic scope" value="Eukaryota"/>
</dbReference>
<sequence>MVPAALARALTAYFASAMPLHGAEHLDHFCAQILLQQPSDSVVVDAEPGGSTSTTTDMEITSPRQVLVGLSQASYVNQLTLVLAAWYEAKVNPLHVHLPPLISGVVEAPSSSLQDILSIPYAVMEAYVDQVLKEDADLSSSMKATSAFMGRIGGARGVLTLLGFRHTVGSRNVPPLTRAQCLHSFTQSHGKVTLTVGARAFTKHCQRSADGWWGDLKGNDAAKNRIALAKVLEILDTAVWKNIHSLPHAQVTMELRNALGYGARWTVEDQAFRGFLEPQMENGHEARWRH</sequence>
<name>K3X6B4_GLOUD</name>
<reference evidence="2" key="2">
    <citation type="submission" date="2010-04" db="EMBL/GenBank/DDBJ databases">
        <authorList>
            <person name="Buell R."/>
            <person name="Hamilton J."/>
            <person name="Hostetler J."/>
        </authorList>
    </citation>
    <scope>NUCLEOTIDE SEQUENCE [LARGE SCALE GENOMIC DNA]</scope>
    <source>
        <strain evidence="2">DAOM:BR144</strain>
    </source>
</reference>
<dbReference type="InParanoid" id="K3X6B4"/>
<dbReference type="PANTHER" id="PTHR34204">
    <property type="entry name" value="RNA-BINDING ASCH DOMAIN PROTEIN"/>
    <property type="match status" value="1"/>
</dbReference>
<reference evidence="1" key="3">
    <citation type="submission" date="2015-02" db="UniProtKB">
        <authorList>
            <consortium name="EnsemblProtists"/>
        </authorList>
    </citation>
    <scope>IDENTIFICATION</scope>
    <source>
        <strain evidence="1">DAOM BR144</strain>
    </source>
</reference>
<dbReference type="AlphaFoldDB" id="K3X6B4"/>
<dbReference type="PANTHER" id="PTHR34204:SF2">
    <property type="entry name" value="RNA-BINDING ASCH DOMAIN PROTEIN"/>
    <property type="match status" value="1"/>
</dbReference>
<dbReference type="OMA" id="HACIERT"/>
<proteinExistence type="predicted"/>
<evidence type="ECO:0000313" key="2">
    <source>
        <dbReference type="Proteomes" id="UP000019132"/>
    </source>
</evidence>
<reference evidence="2" key="1">
    <citation type="journal article" date="2010" name="Genome Biol.">
        <title>Genome sequence of the necrotrophic plant pathogen Pythium ultimum reveals original pathogenicity mechanisms and effector repertoire.</title>
        <authorList>
            <person name="Levesque C.A."/>
            <person name="Brouwer H."/>
            <person name="Cano L."/>
            <person name="Hamilton J.P."/>
            <person name="Holt C."/>
            <person name="Huitema E."/>
            <person name="Raffaele S."/>
            <person name="Robideau G.P."/>
            <person name="Thines M."/>
            <person name="Win J."/>
            <person name="Zerillo M.M."/>
            <person name="Beakes G.W."/>
            <person name="Boore J.L."/>
            <person name="Busam D."/>
            <person name="Dumas B."/>
            <person name="Ferriera S."/>
            <person name="Fuerstenberg S.I."/>
            <person name="Gachon C.M."/>
            <person name="Gaulin E."/>
            <person name="Govers F."/>
            <person name="Grenville-Briggs L."/>
            <person name="Horner N."/>
            <person name="Hostetler J."/>
            <person name="Jiang R.H."/>
            <person name="Johnson J."/>
            <person name="Krajaejun T."/>
            <person name="Lin H."/>
            <person name="Meijer H.J."/>
            <person name="Moore B."/>
            <person name="Morris P."/>
            <person name="Phuntmart V."/>
            <person name="Puiu D."/>
            <person name="Shetty J."/>
            <person name="Stajich J.E."/>
            <person name="Tripathy S."/>
            <person name="Wawra S."/>
            <person name="van West P."/>
            <person name="Whitty B.R."/>
            <person name="Coutinho P.M."/>
            <person name="Henrissat B."/>
            <person name="Martin F."/>
            <person name="Thomas P.D."/>
            <person name="Tyler B.M."/>
            <person name="De Vries R.P."/>
            <person name="Kamoun S."/>
            <person name="Yandell M."/>
            <person name="Tisserat N."/>
            <person name="Buell C.R."/>
        </authorList>
    </citation>
    <scope>NUCLEOTIDE SEQUENCE</scope>
    <source>
        <strain evidence="2">DAOM:BR144</strain>
    </source>
</reference>
<dbReference type="EnsemblProtists" id="PYU1_T012763">
    <property type="protein sequence ID" value="PYU1_T012763"/>
    <property type="gene ID" value="PYU1_G012737"/>
</dbReference>
<dbReference type="EMBL" id="GL376588">
    <property type="status" value="NOT_ANNOTATED_CDS"/>
    <property type="molecule type" value="Genomic_DNA"/>
</dbReference>
<accession>K3X6B4</accession>
<protein>
    <submittedName>
        <fullName evidence="1">Uncharacterized protein</fullName>
    </submittedName>
</protein>
<dbReference type="HOGENOM" id="CLU_084068_0_0_1"/>